<sequence>MRICFVLVPMTISVTIGCYYMFKSMLTLIKVKLINRTRSNSNRSKSKKIEHMIIRIGLYVLSSVIGLIVTYVSHIYEFTHSSQWRTSLNDYIMYAYHTCAPTIVCTLNMTAALGQPMGYQSTEGVGGTTLAETDSAVASLTVIFGAAVCTSSWVWTGNSLRGWRRFMKRHLKPDHTYPIRIKPHETIAKTYGRRNQLSQGCYSPSFQSMHSDPVAMNLNSAVSQDLSATFAGALPNLMYRRGAVAGDRSTDAATIAGQNHYLPNFVGTRHSSNSDVSQQQSYDSYRRSLDSQYSIEMVAMDRHKHRKTRKEREKLLKPKGNPHHHRRRGSDTSGSVISTALAVRAFQKAAKSECKSTSTRDLMQLPLSPLPHTLLPQLTPQLIANPFMTPPICSPAGFAMPVPSAQSSHSTLSFMPPTIPPFIRPKVKPNPNASTSFTFTHGMSDQSSHLINPLLEKRRPDSCLPPGGHPLPSNSSLTVQQSLNTTPNGSVQPVGNNLGLQYAPSANYGMPFMANNGMPFMAPNPQSLNYYTQPMNAAFGYGNLLVNSQTGQSFPNYTPFGPSPLPQPGLPFPAYPAFPPYPSAAQPLPPQQPQQCANIQDVQELMRQREAFLSICLPHRRSDTASEPDANYLNIVLSDSEGIYSPDPGSRNEGLITAQQLVDEHIQRVEAAAAANTSSALAPVAGNSGHNETIVGALGGQGLDMESNGLMEPKASKSESKRRNKKKAAKKHKNSNGTAGATAAVHNSANNSNNNNNANDVKDNECDEQNPLMGGADTAGADDEPNH</sequence>
<proteinExistence type="predicted"/>
<dbReference type="OrthoDB" id="10064659at2759"/>
<keyword evidence="1" id="KW-0675">Receptor</keyword>
<feature type="compositionally biased region" description="Low complexity" evidence="2">
    <location>
        <begin position="271"/>
        <end position="283"/>
    </location>
</feature>
<feature type="domain" description="Frizzled/Smoothened 7TM" evidence="4">
    <location>
        <begin position="2"/>
        <end position="169"/>
    </location>
</feature>
<evidence type="ECO:0000259" key="4">
    <source>
        <dbReference type="Pfam" id="PF01534"/>
    </source>
</evidence>
<keyword evidence="3" id="KW-0812">Transmembrane</keyword>
<reference evidence="5" key="1">
    <citation type="submission" date="2020-11" db="EMBL/GenBank/DDBJ databases">
        <authorList>
            <person name="Tran Van P."/>
        </authorList>
    </citation>
    <scope>NUCLEOTIDE SEQUENCE</scope>
</reference>
<dbReference type="GO" id="GO:0016020">
    <property type="term" value="C:membrane"/>
    <property type="evidence" value="ECO:0007669"/>
    <property type="project" value="InterPro"/>
</dbReference>
<feature type="transmembrane region" description="Helical" evidence="3">
    <location>
        <begin position="135"/>
        <end position="155"/>
    </location>
</feature>
<feature type="region of interest" description="Disordered" evidence="2">
    <location>
        <begin position="682"/>
        <end position="787"/>
    </location>
</feature>
<dbReference type="AlphaFoldDB" id="A0A7R9KX47"/>
<feature type="transmembrane region" description="Helical" evidence="3">
    <location>
        <begin position="52"/>
        <end position="74"/>
    </location>
</feature>
<accession>A0A7R9KX47</accession>
<feature type="compositionally biased region" description="Low complexity" evidence="2">
    <location>
        <begin position="747"/>
        <end position="759"/>
    </location>
</feature>
<dbReference type="Proteomes" id="UP000759131">
    <property type="component" value="Unassembled WGS sequence"/>
</dbReference>
<feature type="compositionally biased region" description="Basic residues" evidence="2">
    <location>
        <begin position="722"/>
        <end position="734"/>
    </location>
</feature>
<keyword evidence="3" id="KW-0472">Membrane</keyword>
<organism evidence="5">
    <name type="scientific">Medioppia subpectinata</name>
    <dbReference type="NCBI Taxonomy" id="1979941"/>
    <lineage>
        <taxon>Eukaryota</taxon>
        <taxon>Metazoa</taxon>
        <taxon>Ecdysozoa</taxon>
        <taxon>Arthropoda</taxon>
        <taxon>Chelicerata</taxon>
        <taxon>Arachnida</taxon>
        <taxon>Acari</taxon>
        <taxon>Acariformes</taxon>
        <taxon>Sarcoptiformes</taxon>
        <taxon>Oribatida</taxon>
        <taxon>Brachypylina</taxon>
        <taxon>Oppioidea</taxon>
        <taxon>Oppiidae</taxon>
        <taxon>Medioppia</taxon>
    </lineage>
</organism>
<dbReference type="Pfam" id="PF01534">
    <property type="entry name" value="Frizzled"/>
    <property type="match status" value="1"/>
</dbReference>
<keyword evidence="3" id="KW-1133">Transmembrane helix</keyword>
<evidence type="ECO:0000256" key="3">
    <source>
        <dbReference type="SAM" id="Phobius"/>
    </source>
</evidence>
<dbReference type="InterPro" id="IPR000539">
    <property type="entry name" value="Frizzled/Smoothened_7TM"/>
</dbReference>
<feature type="region of interest" description="Disordered" evidence="2">
    <location>
        <begin position="301"/>
        <end position="335"/>
    </location>
</feature>
<dbReference type="Gene3D" id="1.20.1070.10">
    <property type="entry name" value="Rhodopsin 7-helix transmembrane proteins"/>
    <property type="match status" value="1"/>
</dbReference>
<dbReference type="EMBL" id="OC863475">
    <property type="protein sequence ID" value="CAD7631026.1"/>
    <property type="molecule type" value="Genomic_DNA"/>
</dbReference>
<evidence type="ECO:0000313" key="5">
    <source>
        <dbReference type="EMBL" id="CAD7631026.1"/>
    </source>
</evidence>
<feature type="compositionally biased region" description="Polar residues" evidence="2">
    <location>
        <begin position="472"/>
        <end position="492"/>
    </location>
</feature>
<feature type="transmembrane region" description="Helical" evidence="3">
    <location>
        <begin position="94"/>
        <end position="114"/>
    </location>
</feature>
<feature type="region of interest" description="Disordered" evidence="2">
    <location>
        <begin position="266"/>
        <end position="285"/>
    </location>
</feature>
<keyword evidence="6" id="KW-1185">Reference proteome</keyword>
<protein>
    <recommendedName>
        <fullName evidence="4">Frizzled/Smoothened 7TM domain-containing protein</fullName>
    </recommendedName>
</protein>
<name>A0A7R9KX47_9ACAR</name>
<dbReference type="PROSITE" id="PS51257">
    <property type="entry name" value="PROKAR_LIPOPROTEIN"/>
    <property type="match status" value="1"/>
</dbReference>
<feature type="region of interest" description="Disordered" evidence="2">
    <location>
        <begin position="457"/>
        <end position="492"/>
    </location>
</feature>
<dbReference type="EMBL" id="CAJPIZ010008900">
    <property type="protein sequence ID" value="CAG2111456.1"/>
    <property type="molecule type" value="Genomic_DNA"/>
</dbReference>
<gene>
    <name evidence="5" type="ORF">OSB1V03_LOCUS11437</name>
</gene>
<evidence type="ECO:0000256" key="1">
    <source>
        <dbReference type="ARBA" id="ARBA00023170"/>
    </source>
</evidence>
<feature type="transmembrane region" description="Helical" evidence="3">
    <location>
        <begin position="6"/>
        <end position="31"/>
    </location>
</feature>
<evidence type="ECO:0000256" key="2">
    <source>
        <dbReference type="SAM" id="MobiDB-lite"/>
    </source>
</evidence>
<dbReference type="GO" id="GO:0007166">
    <property type="term" value="P:cell surface receptor signaling pathway"/>
    <property type="evidence" value="ECO:0007669"/>
    <property type="project" value="InterPro"/>
</dbReference>
<evidence type="ECO:0000313" key="6">
    <source>
        <dbReference type="Proteomes" id="UP000759131"/>
    </source>
</evidence>